<accession>R6C4F7</accession>
<name>R6C4F7_9BACT</name>
<dbReference type="EMBL" id="CBCJ010000055">
    <property type="protein sequence ID" value="CDA70375.1"/>
    <property type="molecule type" value="Genomic_DNA"/>
</dbReference>
<proteinExistence type="predicted"/>
<dbReference type="AlphaFoldDB" id="R6C4F7"/>
<protein>
    <submittedName>
        <fullName evidence="1">Uncharacterized protein</fullName>
    </submittedName>
</protein>
<evidence type="ECO:0000313" key="2">
    <source>
        <dbReference type="Proteomes" id="UP000018362"/>
    </source>
</evidence>
<comment type="caution">
    <text evidence="1">The sequence shown here is derived from an EMBL/GenBank/DDBJ whole genome shotgun (WGS) entry which is preliminary data.</text>
</comment>
<dbReference type="Proteomes" id="UP000018362">
    <property type="component" value="Unassembled WGS sequence"/>
</dbReference>
<gene>
    <name evidence="1" type="ORF">BN509_01455</name>
</gene>
<sequence length="50" mass="5753">MEEWISINLNTILIILGGNIRSCNVEMTDLLHKYKSLVYYGFFSVITSLV</sequence>
<reference evidence="1" key="1">
    <citation type="submission" date="2012-11" db="EMBL/GenBank/DDBJ databases">
        <title>Dependencies among metagenomic species, viruses, plasmids and units of genetic variation.</title>
        <authorList>
            <person name="Nielsen H.B."/>
            <person name="Almeida M."/>
            <person name="Juncker A.S."/>
            <person name="Rasmussen S."/>
            <person name="Li J."/>
            <person name="Sunagawa S."/>
            <person name="Plichta D."/>
            <person name="Gautier L."/>
            <person name="Le Chatelier E."/>
            <person name="Peletier E."/>
            <person name="Bonde I."/>
            <person name="Nielsen T."/>
            <person name="Manichanh C."/>
            <person name="Arumugam M."/>
            <person name="Batto J."/>
            <person name="Santos M.B.Q.D."/>
            <person name="Blom N."/>
            <person name="Borruel N."/>
            <person name="Burgdorf K.S."/>
            <person name="Boumezbeur F."/>
            <person name="Casellas F."/>
            <person name="Dore J."/>
            <person name="Guarner F."/>
            <person name="Hansen T."/>
            <person name="Hildebrand F."/>
            <person name="Kaas R.S."/>
            <person name="Kennedy S."/>
            <person name="Kristiansen K."/>
            <person name="Kultima J.R."/>
            <person name="Leonard P."/>
            <person name="Levenez F."/>
            <person name="Lund O."/>
            <person name="Moumen B."/>
            <person name="Le Paslier D."/>
            <person name="Pons N."/>
            <person name="Pedersen O."/>
            <person name="Prifti E."/>
            <person name="Qin J."/>
            <person name="Raes J."/>
            <person name="Tap J."/>
            <person name="Tims S."/>
            <person name="Ussery D.W."/>
            <person name="Yamada T."/>
            <person name="MetaHit consortium"/>
            <person name="Renault P."/>
            <person name="Sicheritz-Ponten T."/>
            <person name="Bork P."/>
            <person name="Wang J."/>
            <person name="Brunak S."/>
            <person name="Ehrlich S.D."/>
        </authorList>
    </citation>
    <scope>NUCLEOTIDE SEQUENCE [LARGE SCALE GENOMIC DNA]</scope>
</reference>
<evidence type="ECO:0000313" key="1">
    <source>
        <dbReference type="EMBL" id="CDA70375.1"/>
    </source>
</evidence>
<organism evidence="1 2">
    <name type="scientific">Phocaeicola coprocola CAG:162</name>
    <dbReference type="NCBI Taxonomy" id="1263040"/>
    <lineage>
        <taxon>Bacteria</taxon>
        <taxon>Pseudomonadati</taxon>
        <taxon>Bacteroidota</taxon>
        <taxon>Bacteroidia</taxon>
        <taxon>Bacteroidales</taxon>
        <taxon>Bacteroidaceae</taxon>
        <taxon>Phocaeicola</taxon>
    </lineage>
</organism>